<accession>A0ABQ3T9U6</accession>
<evidence type="ECO:0000313" key="4">
    <source>
        <dbReference type="Proteomes" id="UP000608522"/>
    </source>
</evidence>
<dbReference type="Proteomes" id="UP000608522">
    <property type="component" value="Unassembled WGS sequence"/>
</dbReference>
<reference evidence="4" key="1">
    <citation type="submission" date="2023-07" db="EMBL/GenBank/DDBJ databases">
        <title>Whole genome shotgun sequence of Streptomyces spororaveus NBRC 15456.</title>
        <authorList>
            <person name="Komaki H."/>
            <person name="Tamura T."/>
        </authorList>
    </citation>
    <scope>NUCLEOTIDE SEQUENCE [LARGE SCALE GENOMIC DNA]</scope>
    <source>
        <strain evidence="4">NBRC 15456</strain>
    </source>
</reference>
<proteinExistence type="inferred from homology"/>
<organism evidence="3 4">
    <name type="scientific">Streptomyces spororaveus</name>
    <dbReference type="NCBI Taxonomy" id="284039"/>
    <lineage>
        <taxon>Bacteria</taxon>
        <taxon>Bacillati</taxon>
        <taxon>Actinomycetota</taxon>
        <taxon>Actinomycetes</taxon>
        <taxon>Kitasatosporales</taxon>
        <taxon>Streptomycetaceae</taxon>
        <taxon>Streptomyces</taxon>
    </lineage>
</organism>
<comment type="caution">
    <text evidence="3">The sequence shown here is derived from an EMBL/GenBank/DDBJ whole genome shotgun (WGS) entry which is preliminary data.</text>
</comment>
<evidence type="ECO:0008006" key="5">
    <source>
        <dbReference type="Google" id="ProtNLM"/>
    </source>
</evidence>
<keyword evidence="4" id="KW-1185">Reference proteome</keyword>
<name>A0ABQ3T9U6_9ACTN</name>
<dbReference type="RefSeq" id="WP_237403841.1">
    <property type="nucleotide sequence ID" value="NZ_BAAATO010000005.1"/>
</dbReference>
<evidence type="ECO:0000256" key="1">
    <source>
        <dbReference type="ARBA" id="ARBA00006943"/>
    </source>
</evidence>
<dbReference type="Gene3D" id="3.75.10.10">
    <property type="entry name" value="L-arginine/glycine Amidinotransferase, Chain A"/>
    <property type="match status" value="1"/>
</dbReference>
<keyword evidence="2" id="KW-0808">Transferase</keyword>
<dbReference type="PANTHER" id="PTHR10488">
    <property type="entry name" value="GLYCINE AMIDINOTRANSFERASE, MITOCHONDRIAL"/>
    <property type="match status" value="1"/>
</dbReference>
<dbReference type="EMBL" id="BNED01000005">
    <property type="protein sequence ID" value="GHI77178.1"/>
    <property type="molecule type" value="Genomic_DNA"/>
</dbReference>
<dbReference type="InterPro" id="IPR033195">
    <property type="entry name" value="AmidinoTrfase"/>
</dbReference>
<dbReference type="SUPFAM" id="SSF55909">
    <property type="entry name" value="Pentein"/>
    <property type="match status" value="1"/>
</dbReference>
<sequence length="89" mass="10183">MLTNEQMPAYCQSSKWLSLNVLILSPTKVVCEEREKPLQDLLSSLGFEVLTVPFRNVFEYGGSLHCATWDIRWDGTREDYFPSLGSHPC</sequence>
<evidence type="ECO:0000313" key="3">
    <source>
        <dbReference type="EMBL" id="GHI77178.1"/>
    </source>
</evidence>
<dbReference type="PANTHER" id="PTHR10488:SF1">
    <property type="entry name" value="GLYCINE AMIDINOTRANSFERASE, MITOCHONDRIAL"/>
    <property type="match status" value="1"/>
</dbReference>
<gene>
    <name evidence="3" type="ORF">Sspor_27390</name>
</gene>
<evidence type="ECO:0000256" key="2">
    <source>
        <dbReference type="ARBA" id="ARBA00022679"/>
    </source>
</evidence>
<protein>
    <recommendedName>
        <fullName evidence="5">Glycine amidinotransferase</fullName>
    </recommendedName>
</protein>
<comment type="similarity">
    <text evidence="1">Belongs to the amidinotransferase family.</text>
</comment>